<evidence type="ECO:0008006" key="2">
    <source>
        <dbReference type="Google" id="ProtNLM"/>
    </source>
</evidence>
<dbReference type="EMBL" id="JACGWN010000013">
    <property type="protein sequence ID" value="KAL0411403.1"/>
    <property type="molecule type" value="Genomic_DNA"/>
</dbReference>
<dbReference type="PANTHER" id="PTHR33710">
    <property type="entry name" value="BNAC02G09200D PROTEIN"/>
    <property type="match status" value="1"/>
</dbReference>
<dbReference type="SUPFAM" id="SSF56219">
    <property type="entry name" value="DNase I-like"/>
    <property type="match status" value="1"/>
</dbReference>
<sequence>MFLSVLRNQQIGGGFLVFTVNQMRVNGLFFGSFCVTCISNQYILGYVRGTINEILAHSKKDGGSMRPEWQIRNFRECLTSCELHDLGFYGSIFTWFNNQPAPFTVRERLDRACANSAWSLVFPEATVSHGASPYSDHLPVVITLCPEVRRDPSGGRKCFRFEVAWLQDQACEDIVRRTWTSPGTVRPAIPLRDKIAGVSAYLAGWGRLFGREVKDRIETLEKALMAYQQAAMTEECTTRRARNKEELTRLILQEETFWK</sequence>
<dbReference type="InterPro" id="IPR036691">
    <property type="entry name" value="Endo/exonu/phosph_ase_sf"/>
</dbReference>
<dbReference type="AlphaFoldDB" id="A0AAW2U325"/>
<evidence type="ECO:0000313" key="1">
    <source>
        <dbReference type="EMBL" id="KAL0411403.1"/>
    </source>
</evidence>
<proteinExistence type="predicted"/>
<dbReference type="Gene3D" id="3.60.10.10">
    <property type="entry name" value="Endonuclease/exonuclease/phosphatase"/>
    <property type="match status" value="1"/>
</dbReference>
<reference evidence="1" key="2">
    <citation type="journal article" date="2024" name="Plant">
        <title>Genomic evolution and insights into agronomic trait innovations of Sesamum species.</title>
        <authorList>
            <person name="Miao H."/>
            <person name="Wang L."/>
            <person name="Qu L."/>
            <person name="Liu H."/>
            <person name="Sun Y."/>
            <person name="Le M."/>
            <person name="Wang Q."/>
            <person name="Wei S."/>
            <person name="Zheng Y."/>
            <person name="Lin W."/>
            <person name="Duan Y."/>
            <person name="Cao H."/>
            <person name="Xiong S."/>
            <person name="Wang X."/>
            <person name="Wei L."/>
            <person name="Li C."/>
            <person name="Ma Q."/>
            <person name="Ju M."/>
            <person name="Zhao R."/>
            <person name="Li G."/>
            <person name="Mu C."/>
            <person name="Tian Q."/>
            <person name="Mei H."/>
            <person name="Zhang T."/>
            <person name="Gao T."/>
            <person name="Zhang H."/>
        </authorList>
    </citation>
    <scope>NUCLEOTIDE SEQUENCE</scope>
    <source>
        <strain evidence="1">KEN1</strain>
    </source>
</reference>
<dbReference type="PANTHER" id="PTHR33710:SF71">
    <property type="entry name" value="ENDONUCLEASE_EXONUCLEASE_PHOSPHATASE DOMAIN-CONTAINING PROTEIN"/>
    <property type="match status" value="1"/>
</dbReference>
<accession>A0AAW2U325</accession>
<name>A0AAW2U325_9LAMI</name>
<gene>
    <name evidence="1" type="ORF">Slati_3730000</name>
</gene>
<organism evidence="1">
    <name type="scientific">Sesamum latifolium</name>
    <dbReference type="NCBI Taxonomy" id="2727402"/>
    <lineage>
        <taxon>Eukaryota</taxon>
        <taxon>Viridiplantae</taxon>
        <taxon>Streptophyta</taxon>
        <taxon>Embryophyta</taxon>
        <taxon>Tracheophyta</taxon>
        <taxon>Spermatophyta</taxon>
        <taxon>Magnoliopsida</taxon>
        <taxon>eudicotyledons</taxon>
        <taxon>Gunneridae</taxon>
        <taxon>Pentapetalae</taxon>
        <taxon>asterids</taxon>
        <taxon>lamiids</taxon>
        <taxon>Lamiales</taxon>
        <taxon>Pedaliaceae</taxon>
        <taxon>Sesamum</taxon>
    </lineage>
</organism>
<protein>
    <recommendedName>
        <fullName evidence="2">Endonuclease/exonuclease/phosphatase domain-containing protein</fullName>
    </recommendedName>
</protein>
<reference evidence="1" key="1">
    <citation type="submission" date="2020-06" db="EMBL/GenBank/DDBJ databases">
        <authorList>
            <person name="Li T."/>
            <person name="Hu X."/>
            <person name="Zhang T."/>
            <person name="Song X."/>
            <person name="Zhang H."/>
            <person name="Dai N."/>
            <person name="Sheng W."/>
            <person name="Hou X."/>
            <person name="Wei L."/>
        </authorList>
    </citation>
    <scope>NUCLEOTIDE SEQUENCE</scope>
    <source>
        <strain evidence="1">KEN1</strain>
        <tissue evidence="1">Leaf</tissue>
    </source>
</reference>
<comment type="caution">
    <text evidence="1">The sequence shown here is derived from an EMBL/GenBank/DDBJ whole genome shotgun (WGS) entry which is preliminary data.</text>
</comment>